<proteinExistence type="inferred from homology"/>
<dbReference type="GO" id="GO:0043856">
    <property type="term" value="F:anti-sigma factor antagonist activity"/>
    <property type="evidence" value="ECO:0007669"/>
    <property type="project" value="InterPro"/>
</dbReference>
<dbReference type="EMBL" id="CP034550">
    <property type="protein sequence ID" value="QFZ19401.1"/>
    <property type="molecule type" value="Genomic_DNA"/>
</dbReference>
<evidence type="ECO:0000256" key="1">
    <source>
        <dbReference type="ARBA" id="ARBA00009013"/>
    </source>
</evidence>
<gene>
    <name evidence="4" type="ORF">EKG83_19915</name>
</gene>
<accession>A0A5Q0GZF9</accession>
<dbReference type="AlphaFoldDB" id="A0A5Q0GZF9"/>
<dbReference type="SUPFAM" id="SSF52091">
    <property type="entry name" value="SpoIIaa-like"/>
    <property type="match status" value="1"/>
</dbReference>
<evidence type="ECO:0000256" key="2">
    <source>
        <dbReference type="RuleBase" id="RU003749"/>
    </source>
</evidence>
<keyword evidence="5" id="KW-1185">Reference proteome</keyword>
<dbReference type="PANTHER" id="PTHR33495">
    <property type="entry name" value="ANTI-SIGMA FACTOR ANTAGONIST TM_1081-RELATED-RELATED"/>
    <property type="match status" value="1"/>
</dbReference>
<dbReference type="InterPro" id="IPR003658">
    <property type="entry name" value="Anti-sigma_ant"/>
</dbReference>
<evidence type="ECO:0000313" key="5">
    <source>
        <dbReference type="Proteomes" id="UP000325787"/>
    </source>
</evidence>
<dbReference type="CDD" id="cd07043">
    <property type="entry name" value="STAS_anti-anti-sigma_factors"/>
    <property type="match status" value="1"/>
</dbReference>
<dbReference type="KEGG" id="ssyi:EKG83_19915"/>
<sequence>MRPQPTAGAAVIEQFEPVPFDLEVRVARVGTTHVVTVSGELDVDTAPPVRNAVDRALDERPPSLVLDLTGLAFFGSPGLSLLVSARERAEEAGGEFAVVATGRAVLRPLEVTGVLGLLDVRASLADALSG</sequence>
<organism evidence="4 5">
    <name type="scientific">Saccharothrix syringae</name>
    <name type="common">Nocardiopsis syringae</name>
    <dbReference type="NCBI Taxonomy" id="103733"/>
    <lineage>
        <taxon>Bacteria</taxon>
        <taxon>Bacillati</taxon>
        <taxon>Actinomycetota</taxon>
        <taxon>Actinomycetes</taxon>
        <taxon>Pseudonocardiales</taxon>
        <taxon>Pseudonocardiaceae</taxon>
        <taxon>Saccharothrix</taxon>
    </lineage>
</organism>
<protein>
    <recommendedName>
        <fullName evidence="2">Anti-sigma factor antagonist</fullName>
    </recommendedName>
</protein>
<dbReference type="Pfam" id="PF01740">
    <property type="entry name" value="STAS"/>
    <property type="match status" value="1"/>
</dbReference>
<dbReference type="Gene3D" id="3.30.750.24">
    <property type="entry name" value="STAS domain"/>
    <property type="match status" value="1"/>
</dbReference>
<feature type="domain" description="STAS" evidence="3">
    <location>
        <begin position="22"/>
        <end position="130"/>
    </location>
</feature>
<evidence type="ECO:0000313" key="4">
    <source>
        <dbReference type="EMBL" id="QFZ19401.1"/>
    </source>
</evidence>
<evidence type="ECO:0000259" key="3">
    <source>
        <dbReference type="PROSITE" id="PS50801"/>
    </source>
</evidence>
<dbReference type="PANTHER" id="PTHR33495:SF2">
    <property type="entry name" value="ANTI-SIGMA FACTOR ANTAGONIST TM_1081-RELATED"/>
    <property type="match status" value="1"/>
</dbReference>
<reference evidence="5" key="1">
    <citation type="journal article" date="2021" name="Curr. Microbiol.">
        <title>Complete genome of nocamycin-producing strain Saccharothrix syringae NRRL B-16468 reveals the biosynthetic potential for secondary metabolites.</title>
        <authorList>
            <person name="Mo X."/>
            <person name="Yang S."/>
        </authorList>
    </citation>
    <scope>NUCLEOTIDE SEQUENCE [LARGE SCALE GENOMIC DNA]</scope>
    <source>
        <strain evidence="5">ATCC 51364 / DSM 43886 / JCM 6844 / KCTC 9398 / NBRC 14523 / NRRL B-16468 / INA 2240</strain>
    </source>
</reference>
<dbReference type="NCBIfam" id="TIGR00377">
    <property type="entry name" value="ant_ant_sig"/>
    <property type="match status" value="1"/>
</dbReference>
<comment type="similarity">
    <text evidence="1 2">Belongs to the anti-sigma-factor antagonist family.</text>
</comment>
<dbReference type="InterPro" id="IPR002645">
    <property type="entry name" value="STAS_dom"/>
</dbReference>
<dbReference type="InterPro" id="IPR036513">
    <property type="entry name" value="STAS_dom_sf"/>
</dbReference>
<dbReference type="Proteomes" id="UP000325787">
    <property type="component" value="Chromosome"/>
</dbReference>
<dbReference type="OrthoDB" id="3695884at2"/>
<name>A0A5Q0GZF9_SACSY</name>
<dbReference type="PROSITE" id="PS50801">
    <property type="entry name" value="STAS"/>
    <property type="match status" value="1"/>
</dbReference>